<dbReference type="EMBL" id="HM133903">
    <property type="protein sequence ID" value="ADY76766.1"/>
    <property type="molecule type" value="Genomic_DNA"/>
</dbReference>
<name>F1AX19_ORFV</name>
<sequence>MDAALDTNITAPRGHMSSMARAMRAASPNSRIRAEKKNQLMSSMGSTVRFRCGSICVDNFIRQQTLRTVRKTTFSGRCRTMSRNRSCDRSRPHVEHTIGNTMLPQL</sequence>
<organismHost>
    <name type="scientific">Capra hircus</name>
    <name type="common">Goat</name>
    <dbReference type="NCBI Taxonomy" id="9925"/>
</organismHost>
<organism evidence="1 2">
    <name type="scientific">Orf virus</name>
    <name type="common">ORFV</name>
    <dbReference type="NCBI Taxonomy" id="10258"/>
    <lineage>
        <taxon>Viruses</taxon>
        <taxon>Varidnaviria</taxon>
        <taxon>Bamfordvirae</taxon>
        <taxon>Nucleocytoviricota</taxon>
        <taxon>Pokkesviricetes</taxon>
        <taxon>Chitovirales</taxon>
        <taxon>Poxviridae</taxon>
        <taxon>Chordopoxvirinae</taxon>
        <taxon>Parapoxvirus</taxon>
        <taxon>Parapoxvirus orf</taxon>
    </lineage>
</organism>
<reference evidence="1 2" key="1">
    <citation type="submission" date="2010-04" db="EMBL/GenBank/DDBJ databases">
        <title>Novel immune-modulators identified by a rapid, functional screen of the Parapox virus genome.</title>
        <authorList>
            <person name="McGuire M.J."/>
            <person name="Sykes K.F."/>
            <person name="Johnston S.A."/>
        </authorList>
    </citation>
    <scope>NUCLEOTIDE SEQUENCE [LARGE SCALE GENOMIC DNA]</scope>
    <source>
        <strain evidence="1">D1701</strain>
    </source>
</reference>
<dbReference type="Proteomes" id="UP000103309">
    <property type="component" value="Segment"/>
</dbReference>
<evidence type="ECO:0000313" key="1">
    <source>
        <dbReference type="EMBL" id="ADY76766.1"/>
    </source>
</evidence>
<organismHost>
    <name type="scientific">Homo sapiens</name>
    <name type="common">Human</name>
    <dbReference type="NCBI Taxonomy" id="9606"/>
</organismHost>
<protein>
    <submittedName>
        <fullName evidence="1">PP97</fullName>
    </submittedName>
</protein>
<proteinExistence type="predicted"/>
<organismHost>
    <name type="scientific">Ovis aries</name>
    <name type="common">Sheep</name>
    <dbReference type="NCBI Taxonomy" id="9940"/>
</organismHost>
<evidence type="ECO:0000313" key="2">
    <source>
        <dbReference type="Proteomes" id="UP000103309"/>
    </source>
</evidence>
<accession>F1AX19</accession>